<evidence type="ECO:0000256" key="1">
    <source>
        <dbReference type="SAM" id="MobiDB-lite"/>
    </source>
</evidence>
<dbReference type="InterPro" id="IPR045338">
    <property type="entry name" value="DUF6535"/>
</dbReference>
<keyword evidence="2" id="KW-0812">Transmembrane</keyword>
<feature type="transmembrane region" description="Helical" evidence="2">
    <location>
        <begin position="160"/>
        <end position="185"/>
    </location>
</feature>
<feature type="domain" description="DUF6535" evidence="3">
    <location>
        <begin position="1312"/>
        <end position="1382"/>
    </location>
</feature>
<evidence type="ECO:0000259" key="3">
    <source>
        <dbReference type="Pfam" id="PF20153"/>
    </source>
</evidence>
<accession>A0A164TW87</accession>
<evidence type="ECO:0000256" key="2">
    <source>
        <dbReference type="SAM" id="Phobius"/>
    </source>
</evidence>
<feature type="domain" description="DUF6535" evidence="3">
    <location>
        <begin position="93"/>
        <end position="248"/>
    </location>
</feature>
<feature type="transmembrane region" description="Helical" evidence="2">
    <location>
        <begin position="1259"/>
        <end position="1280"/>
    </location>
</feature>
<protein>
    <recommendedName>
        <fullName evidence="3">DUF6535 domain-containing protein</fullName>
    </recommendedName>
</protein>
<feature type="region of interest" description="Disordered" evidence="1">
    <location>
        <begin position="1287"/>
        <end position="1306"/>
    </location>
</feature>
<feature type="compositionally biased region" description="Basic and acidic residues" evidence="1">
    <location>
        <begin position="1816"/>
        <end position="1827"/>
    </location>
</feature>
<feature type="transmembrane region" description="Helical" evidence="2">
    <location>
        <begin position="219"/>
        <end position="247"/>
    </location>
</feature>
<dbReference type="EMBL" id="KV419409">
    <property type="protein sequence ID" value="KZS92690.1"/>
    <property type="molecule type" value="Genomic_DNA"/>
</dbReference>
<gene>
    <name evidence="4" type="ORF">SISNIDRAFT_509706</name>
</gene>
<feature type="transmembrane region" description="Helical" evidence="2">
    <location>
        <begin position="119"/>
        <end position="140"/>
    </location>
</feature>
<evidence type="ECO:0000313" key="5">
    <source>
        <dbReference type="Proteomes" id="UP000076722"/>
    </source>
</evidence>
<keyword evidence="2" id="KW-1133">Transmembrane helix</keyword>
<keyword evidence="2" id="KW-0472">Membrane</keyword>
<keyword evidence="5" id="KW-1185">Reference proteome</keyword>
<proteinExistence type="predicted"/>
<dbReference type="Pfam" id="PF20153">
    <property type="entry name" value="DUF6535"/>
    <property type="match status" value="3"/>
</dbReference>
<feature type="transmembrane region" description="Helical" evidence="2">
    <location>
        <begin position="1351"/>
        <end position="1379"/>
    </location>
</feature>
<feature type="transmembrane region" description="Helical" evidence="2">
    <location>
        <begin position="259"/>
        <end position="283"/>
    </location>
</feature>
<evidence type="ECO:0000313" key="4">
    <source>
        <dbReference type="EMBL" id="KZS92690.1"/>
    </source>
</evidence>
<feature type="region of interest" description="Disordered" evidence="1">
    <location>
        <begin position="1795"/>
        <end position="1853"/>
    </location>
</feature>
<sequence length="1853" mass="211558">MPYIAESNKEPDPGFAEAPSISKFDKLLFLMENQNTLIESLGNTLQNHSQILQGQHATMEKHTSMLEALEKDATKEIDDRPHDTRPLEDEQTWGALDKESLAKIRVVVEGWRDLMQISLVFIALFLTVVTAFISPLIQAFTSPPADAEPSSSSKDPLPSAALQFVALFYYLALVFSIFNSILCVLGMQWAGRLIAVPLGKTNLERTLARERRKAIADRYMLPLMGVLFWTLLLAIGFFVVGLLIQFWELAFSFQGPAAILAFGAVVATVLSLIILGIIVATTVHATLHQNSPFESPLSNALLPLLMRIRRFRGLAGSYIQKEGEKDTRLTDWEDDDDDDDDDDDSTGHKRGADDVLSSIQWQDGDSTEIQTLKAYARLVINTNDTEFLERVVPSFDFGKWYAGGDSLFAPFMAVRDRFLASDTSFRLKETLHSQVANLNYWKSRRRLGGADRGRTDNALTRWWARQCRKALTKWPERIHEFLPCWAFLLSFEEGNEMLCRNRPETYERCITNILTSYDFPYTRQGDRRRIFIFTASVCNRLATEEDPSTLTALLRNVDRSRVIVSLIRSPSLVWHENLLSLLTRGNAKHVFHKVMNKMLYDHLLPESLSRICRFLGFLVPHLSPTFNVSPVDFSPLLFLVDPSKGQKQQQLIWEHYDTLLYYLNHGAFDCLSELRSAHSLWEWCRDRYLRNSPPEDRLRHAAFYLRYAACFIPLPSLSDEECRDLCNNICSLLPINWNKRSKISAKGPILELQHLDEAQRHDVLIRVLPTMRRSQFIDLILAHSSGDGSNIKDLVLPITQDCEPDFLGEMKLFSHEGRLGFVYPNYRLTYRCLEFLDYMITSLPADFRVPRGFAMHDVIRGLVETECNRMNWRRYSDAIIFYLDHGAPYHTGAEYFERFFNLCLSDSSQMKDWSDEDYVEYWYDQGVSFSRHEPPGESSSRFARALSFLDRRSRTTLLWLFGSILRAVQGPANPDVQDIEFSIRSRGERSVSPNPIIQHSTLLKRHVYGDSEISQQVSELSANSYSFRESRDRPERAAGLNYILELQVLKFEAPDVVVVVHEEDFGERVKFELARFNPYIKAKTRLECRVRDPMKTDSPSDRRDESWRDTWSSATFWIKLDLMDVWFTRRDLRHNSLAAVSVDAERRANPDAPHDPFDTPLFHRLLGLIEKQNETIEDQKTTMKAQIETMDEQKRTLKEHGTKLDALVKDAQKGLSIDCFEDDLPYDEEERPLKSEQLWSGVYEIATAKMKEEAEEWKGLMDVSLVFIAIFLAVLTAFLVPAAQALSPPPSGTPSNSTTPAPPLPPKSDQNMCNAVLCVLGRQWVGRLLSRPDGKTHRERTMRHEARKSLAYGWIKPLVAVLYWSLLLSIGLFIAGLLYQLRNLSSSFDQTAPILETTWSLGVILAAVILGTIAATTIHAIRFDSSPFEGLVSKFVVRILQRLERRWRWMEKWRASVNWESNRDLFKTYMQLIAEANDPKLLDRVAPSFSYLAWVLWGNGSIDVLRGTYGRLMASDTSNRVRETVWAQISRFANYCQRYPREVEGTLSENDFDDFLCDHYVIPSDFPAWATIISFQENNRDLRDVGTLSVEECIAKILCTYDQNRKLGNREQIFANVVDHCNSLVRGGNEDDLTKILSHVDHLSVVRSLMRAPGTIFFSSVNFLPVLFRHCQAGILLHVNEFLKDPPSNVNDGNVSDVLDALLTPNSPLPLGADLSPIIASVTRNVYWISWARVSASLVLYLEACEVSGLSDPNVVFEFLQLCVDTRFTSTDLDPGLDTSEDTRARAQDILKTHFCPNITPLPPSRPPSRHSSPTFDRHESNHHLPSSDDPQGDDSRRQGPHRRRSASTIHIG</sequence>
<feature type="transmembrane region" description="Helical" evidence="2">
    <location>
        <begin position="1399"/>
        <end position="1421"/>
    </location>
</feature>
<reference evidence="4 5" key="1">
    <citation type="journal article" date="2016" name="Mol. Biol. Evol.">
        <title>Comparative Genomics of Early-Diverging Mushroom-Forming Fungi Provides Insights into the Origins of Lignocellulose Decay Capabilities.</title>
        <authorList>
            <person name="Nagy L.G."/>
            <person name="Riley R."/>
            <person name="Tritt A."/>
            <person name="Adam C."/>
            <person name="Daum C."/>
            <person name="Floudas D."/>
            <person name="Sun H."/>
            <person name="Yadav J.S."/>
            <person name="Pangilinan J."/>
            <person name="Larsson K.H."/>
            <person name="Matsuura K."/>
            <person name="Barry K."/>
            <person name="Labutti K."/>
            <person name="Kuo R."/>
            <person name="Ohm R.A."/>
            <person name="Bhattacharya S.S."/>
            <person name="Shirouzu T."/>
            <person name="Yoshinaga Y."/>
            <person name="Martin F.M."/>
            <person name="Grigoriev I.V."/>
            <person name="Hibbett D.S."/>
        </authorList>
    </citation>
    <scope>NUCLEOTIDE SEQUENCE [LARGE SCALE GENOMIC DNA]</scope>
    <source>
        <strain evidence="4 5">HHB9708</strain>
    </source>
</reference>
<dbReference type="Proteomes" id="UP000076722">
    <property type="component" value="Unassembled WGS sequence"/>
</dbReference>
<dbReference type="STRING" id="1314777.A0A164TW87"/>
<feature type="compositionally biased region" description="Acidic residues" evidence="1">
    <location>
        <begin position="332"/>
        <end position="344"/>
    </location>
</feature>
<organism evidence="4 5">
    <name type="scientific">Sistotremastrum niveocremeum HHB9708</name>
    <dbReference type="NCBI Taxonomy" id="1314777"/>
    <lineage>
        <taxon>Eukaryota</taxon>
        <taxon>Fungi</taxon>
        <taxon>Dikarya</taxon>
        <taxon>Basidiomycota</taxon>
        <taxon>Agaricomycotina</taxon>
        <taxon>Agaricomycetes</taxon>
        <taxon>Sistotremastrales</taxon>
        <taxon>Sistotremastraceae</taxon>
        <taxon>Sertulicium</taxon>
        <taxon>Sertulicium niveocremeum</taxon>
    </lineage>
</organism>
<name>A0A164TW87_9AGAM</name>
<feature type="domain" description="DUF6535" evidence="3">
    <location>
        <begin position="1239"/>
        <end position="1292"/>
    </location>
</feature>
<feature type="region of interest" description="Disordered" evidence="1">
    <location>
        <begin position="326"/>
        <end position="351"/>
    </location>
</feature>